<proteinExistence type="predicted"/>
<evidence type="ECO:0000313" key="2">
    <source>
        <dbReference type="RefSeq" id="XP_059601695.1"/>
    </source>
</evidence>
<sequence length="439" mass="48434">MPSALHPPRVLLHPPQFTTAIASRLIHQHPHHHNYTLLSVRPYASHSKSKSNSKSHTRPSSAAQPTTTTTTTPTTTTSTAILTSLNPPPSTRPASLALPPSPEDPNTPLPPSAKLKRYITIGRAYLTFYKTGLKNVYHNYRAAIPLRRTLNLSPYVPSSIPPSSTTKDAIPFYQTLQTHSLHRSHFQLLRRSAHDIRRMIPFSLILIICGELTPLAVLALGNAITPLTCRIPRQLEKEREKRARAKRDALVSPGTVTPPETGSQDEMSVLKRMVDRKWIEGAEAGEVLRACAALGLARSYERPAWLVGVVYRGRLRRYAEYLECDDELIRRGGGVAEMEGEEVRIAVEERGGVGVGVGDGDGLHAYMYISQIKIVTMSSPIKSTESSPTPPSVHSSIVTRHAIPYFPPIQQAPPQGIIISYILKCSIYFKSHSSQTATH</sequence>
<dbReference type="KEGG" id="ang:An11g10810"/>
<evidence type="ECO:0008006" key="3">
    <source>
        <dbReference type="Google" id="ProtNLM"/>
    </source>
</evidence>
<reference evidence="2" key="2">
    <citation type="submission" date="2025-08" db="UniProtKB">
        <authorList>
            <consortium name="RefSeq"/>
        </authorList>
    </citation>
    <scope>IDENTIFICATION</scope>
</reference>
<dbReference type="InterPro" id="IPR044202">
    <property type="entry name" value="LETM1/MDM38-like"/>
</dbReference>
<evidence type="ECO:0000256" key="1">
    <source>
        <dbReference type="SAM" id="MobiDB-lite"/>
    </source>
</evidence>
<organism evidence="2">
    <name type="scientific">Aspergillus niger</name>
    <dbReference type="NCBI Taxonomy" id="5061"/>
    <lineage>
        <taxon>Eukaryota</taxon>
        <taxon>Fungi</taxon>
        <taxon>Dikarya</taxon>
        <taxon>Ascomycota</taxon>
        <taxon>Pezizomycotina</taxon>
        <taxon>Eurotiomycetes</taxon>
        <taxon>Eurotiomycetidae</taxon>
        <taxon>Eurotiales</taxon>
        <taxon>Aspergillaceae</taxon>
        <taxon>Aspergillus</taxon>
        <taxon>Aspergillus subgen. Circumdati</taxon>
    </lineage>
</organism>
<dbReference type="GeneID" id="4985298"/>
<feature type="region of interest" description="Disordered" evidence="1">
    <location>
        <begin position="43"/>
        <end position="113"/>
    </location>
</feature>
<reference evidence="2" key="1">
    <citation type="submission" date="2025-02" db="EMBL/GenBank/DDBJ databases">
        <authorList>
            <consortium name="NCBI Genome Project"/>
        </authorList>
    </citation>
    <scope>NUCLEOTIDE SEQUENCE</scope>
</reference>
<name>A0AAJ8BSX9_ASPNG</name>
<feature type="compositionally biased region" description="Basic residues" evidence="1">
    <location>
        <begin position="47"/>
        <end position="57"/>
    </location>
</feature>
<feature type="compositionally biased region" description="Pro residues" evidence="1">
    <location>
        <begin position="99"/>
        <end position="111"/>
    </location>
</feature>
<feature type="compositionally biased region" description="Low complexity" evidence="1">
    <location>
        <begin position="58"/>
        <end position="80"/>
    </location>
</feature>
<dbReference type="PANTHER" id="PTHR14009:SF6">
    <property type="entry name" value="LETM1 RBD DOMAIN-CONTAINING PROTEIN"/>
    <property type="match status" value="1"/>
</dbReference>
<gene>
    <name evidence="2" type="ORF">An11g10810</name>
</gene>
<protein>
    <recommendedName>
        <fullName evidence="3">Letm1 RBD domain-containing protein</fullName>
    </recommendedName>
</protein>
<dbReference type="PANTHER" id="PTHR14009">
    <property type="entry name" value="LEUCINE ZIPPER-EF-HAND CONTAINING TRANSMEMBRANE PROTEIN"/>
    <property type="match status" value="1"/>
</dbReference>
<dbReference type="AlphaFoldDB" id="A0AAJ8BSX9"/>
<dbReference type="VEuPathDB" id="FungiDB:An11g10810"/>
<accession>A0AAJ8BSX9</accession>
<dbReference type="RefSeq" id="XP_059601695.1">
    <property type="nucleotide sequence ID" value="XM_059750573.1"/>
</dbReference>